<reference evidence="7" key="1">
    <citation type="submission" date="2019-05" db="EMBL/GenBank/DDBJ databases">
        <title>Annotation for the trematode Fasciolopsis buski.</title>
        <authorList>
            <person name="Choi Y.-J."/>
        </authorList>
    </citation>
    <scope>NUCLEOTIDE SEQUENCE</scope>
    <source>
        <strain evidence="7">HT</strain>
        <tissue evidence="7">Whole worm</tissue>
    </source>
</reference>
<dbReference type="GO" id="GO:0003735">
    <property type="term" value="F:structural constituent of ribosome"/>
    <property type="evidence" value="ECO:0007669"/>
    <property type="project" value="InterPro"/>
</dbReference>
<dbReference type="InterPro" id="IPR002675">
    <property type="entry name" value="Ribosomal_eL38"/>
</dbReference>
<dbReference type="InterPro" id="IPR007174">
    <property type="entry name" value="Las1"/>
</dbReference>
<evidence type="ECO:0000256" key="4">
    <source>
        <dbReference type="ARBA" id="ARBA00035235"/>
    </source>
</evidence>
<dbReference type="GO" id="GO:0005840">
    <property type="term" value="C:ribosome"/>
    <property type="evidence" value="ECO:0007669"/>
    <property type="project" value="UniProtKB-KW"/>
</dbReference>
<evidence type="ECO:0000313" key="8">
    <source>
        <dbReference type="Proteomes" id="UP000728185"/>
    </source>
</evidence>
<gene>
    <name evidence="7" type="ORF">FBUS_11089</name>
</gene>
<sequence length="451" mass="50392">MTCNFRHVAWAGTEDFQTVAEALARADDASLRYAANVIGVWLTRLAPSKIPRSILCTYNLLVAFLEHSDQSLALALMRFVSLLSSEDQDRDRPYLATPLLSLAKQVGLPSWLVDLRNDIAHGSLPSSALLASGFHWASGFLTNFWLSNAKHMAESVARHNEQFNAAVTVLTAAVKGSSDNCLDSIEAVLNDRLLSIPLVRRAAGIFLSLTVQAKRKRSRILDVCSSASQLLELMRRKHVMHHFIVCFLLSCDSESDPAELANSVEWSLCWMQAVFQSRMGNRTDLSKYLDSEACALFDWRRAVEHVIYNNCCLETRELCMELIRNIVPDLSAKQRGRMVRLLDLYLGLTPLVVDEMPVASGKDSKQSWTHAVFEWADIPLGVDMGHKKLISKCPLAGENAPTSRQHQGLLAQNATRRCEVRFLYTLVVTEKEKVGKIKSSLPPNLTVKEIK</sequence>
<name>A0A8E0RVZ9_9TREM</name>
<dbReference type="PANTHER" id="PTHR15002:SF0">
    <property type="entry name" value="RIBOSOMAL BIOGENESIS PROTEIN LAS1L"/>
    <property type="match status" value="1"/>
</dbReference>
<evidence type="ECO:0000256" key="3">
    <source>
        <dbReference type="ARBA" id="ARBA00023274"/>
    </source>
</evidence>
<dbReference type="InterPro" id="IPR038464">
    <property type="entry name" value="Ribosomal_eL38_sf"/>
</dbReference>
<keyword evidence="3 6" id="KW-0687">Ribonucleoprotein</keyword>
<dbReference type="GO" id="GO:0004519">
    <property type="term" value="F:endonuclease activity"/>
    <property type="evidence" value="ECO:0007669"/>
    <property type="project" value="InterPro"/>
</dbReference>
<dbReference type="OrthoDB" id="10263222at2759"/>
<dbReference type="GO" id="GO:0030687">
    <property type="term" value="C:preribosome, large subunit precursor"/>
    <property type="evidence" value="ECO:0007669"/>
    <property type="project" value="TreeGrafter"/>
</dbReference>
<evidence type="ECO:0000256" key="5">
    <source>
        <dbReference type="ARBA" id="ARBA00035338"/>
    </source>
</evidence>
<evidence type="ECO:0000313" key="7">
    <source>
        <dbReference type="EMBL" id="KAA0189605.1"/>
    </source>
</evidence>
<protein>
    <recommendedName>
        <fullName evidence="4">Large ribosomal subunit protein eL38</fullName>
    </recommendedName>
    <alternativeName>
        <fullName evidence="5">60S ribosomal protein L38</fullName>
    </alternativeName>
</protein>
<evidence type="ECO:0000256" key="1">
    <source>
        <dbReference type="ARBA" id="ARBA00007803"/>
    </source>
</evidence>
<dbReference type="GO" id="GO:0090730">
    <property type="term" value="C:Las1 complex"/>
    <property type="evidence" value="ECO:0007669"/>
    <property type="project" value="InterPro"/>
</dbReference>
<comment type="caution">
    <text evidence="7">The sequence shown here is derived from an EMBL/GenBank/DDBJ whole genome shotgun (WGS) entry which is preliminary data.</text>
</comment>
<dbReference type="Gene3D" id="3.30.720.90">
    <property type="match status" value="1"/>
</dbReference>
<dbReference type="AlphaFoldDB" id="A0A8E0RVZ9"/>
<dbReference type="PANTHER" id="PTHR15002">
    <property type="entry name" value="RIBOSOMAL BIOGENESIS PROTEIN LAS1L"/>
    <property type="match status" value="1"/>
</dbReference>
<evidence type="ECO:0000256" key="6">
    <source>
        <dbReference type="RuleBase" id="RU003445"/>
    </source>
</evidence>
<keyword evidence="2 6" id="KW-0689">Ribosomal protein</keyword>
<dbReference type="Proteomes" id="UP000728185">
    <property type="component" value="Unassembled WGS sequence"/>
</dbReference>
<dbReference type="GO" id="GO:0000460">
    <property type="term" value="P:maturation of 5.8S rRNA"/>
    <property type="evidence" value="ECO:0007669"/>
    <property type="project" value="TreeGrafter"/>
</dbReference>
<dbReference type="GO" id="GO:0000470">
    <property type="term" value="P:maturation of LSU-rRNA"/>
    <property type="evidence" value="ECO:0007669"/>
    <property type="project" value="TreeGrafter"/>
</dbReference>
<comment type="similarity">
    <text evidence="1 6">Belongs to the eukaryotic ribosomal protein eL38 family.</text>
</comment>
<organism evidence="7 8">
    <name type="scientific">Fasciolopsis buskii</name>
    <dbReference type="NCBI Taxonomy" id="27845"/>
    <lineage>
        <taxon>Eukaryota</taxon>
        <taxon>Metazoa</taxon>
        <taxon>Spiralia</taxon>
        <taxon>Lophotrochozoa</taxon>
        <taxon>Platyhelminthes</taxon>
        <taxon>Trematoda</taxon>
        <taxon>Digenea</taxon>
        <taxon>Plagiorchiida</taxon>
        <taxon>Echinostomata</taxon>
        <taxon>Echinostomatoidea</taxon>
        <taxon>Fasciolidae</taxon>
        <taxon>Fasciolopsis</taxon>
    </lineage>
</organism>
<dbReference type="Pfam" id="PF04031">
    <property type="entry name" value="Las1"/>
    <property type="match status" value="1"/>
</dbReference>
<dbReference type="Pfam" id="PF01781">
    <property type="entry name" value="Ribosomal_L38e"/>
    <property type="match status" value="1"/>
</dbReference>
<keyword evidence="8" id="KW-1185">Reference proteome</keyword>
<proteinExistence type="inferred from homology"/>
<dbReference type="GO" id="GO:0006412">
    <property type="term" value="P:translation"/>
    <property type="evidence" value="ECO:0007669"/>
    <property type="project" value="InterPro"/>
</dbReference>
<dbReference type="EMBL" id="LUCM01007635">
    <property type="protein sequence ID" value="KAA0189605.1"/>
    <property type="molecule type" value="Genomic_DNA"/>
</dbReference>
<accession>A0A8E0RVZ9</accession>
<evidence type="ECO:0000256" key="2">
    <source>
        <dbReference type="ARBA" id="ARBA00022980"/>
    </source>
</evidence>